<dbReference type="NCBIfam" id="TIGR02464">
    <property type="entry name" value="ribofla_fusion"/>
    <property type="match status" value="1"/>
</dbReference>
<accession>A0A0C3L6P5</accession>
<dbReference type="Proteomes" id="UP000054248">
    <property type="component" value="Unassembled WGS sequence"/>
</dbReference>
<dbReference type="CDD" id="cd15457">
    <property type="entry name" value="NADAR"/>
    <property type="match status" value="1"/>
</dbReference>
<feature type="compositionally biased region" description="Basic and acidic residues" evidence="1">
    <location>
        <begin position="36"/>
        <end position="57"/>
    </location>
</feature>
<dbReference type="InterPro" id="IPR037238">
    <property type="entry name" value="YbiA-like_sf"/>
</dbReference>
<dbReference type="Pfam" id="PF08719">
    <property type="entry name" value="NADAR"/>
    <property type="match status" value="1"/>
</dbReference>
<feature type="compositionally biased region" description="Acidic residues" evidence="1">
    <location>
        <begin position="24"/>
        <end position="33"/>
    </location>
</feature>
<sequence length="236" mass="27788">MDEDDDFDYLGADVNLAKRQDQDKYDEDDDDPYADLPEHPPGHLPEHPPNHLPDHPPNRRLPPRKPRMKPILFYEETEKYYEFTNFAPYSVTFRGKEYPTSEHLFQARKFLDHRPLLAEHIRRGSDRPRFAFIEARRFSPETRTDWKENSIEIMDEILKLKFTQHAKLRRLLLETGEKELIENARQYDDFWGNGADGKGRNELGKALMRLRTVLREEDREAAAAAATARSKGKGRR</sequence>
<dbReference type="InterPro" id="IPR012816">
    <property type="entry name" value="NADAR"/>
</dbReference>
<evidence type="ECO:0000313" key="3">
    <source>
        <dbReference type="EMBL" id="KIO17227.1"/>
    </source>
</evidence>
<dbReference type="SUPFAM" id="SSF143990">
    <property type="entry name" value="YbiA-like"/>
    <property type="match status" value="1"/>
</dbReference>
<dbReference type="AlphaFoldDB" id="A0A0C3L6P5"/>
<protein>
    <recommendedName>
        <fullName evidence="2">NADAR domain-containing protein</fullName>
    </recommendedName>
</protein>
<name>A0A0C3L6P5_9AGAM</name>
<proteinExistence type="predicted"/>
<keyword evidence="4" id="KW-1185">Reference proteome</keyword>
<dbReference type="STRING" id="1051891.A0A0C3L6P5"/>
<gene>
    <name evidence="3" type="ORF">M407DRAFT_85209</name>
</gene>
<dbReference type="OrthoDB" id="206452at2759"/>
<feature type="domain" description="NADAR" evidence="2">
    <location>
        <begin position="72"/>
        <end position="215"/>
    </location>
</feature>
<dbReference type="EMBL" id="KN823413">
    <property type="protein sequence ID" value="KIO17227.1"/>
    <property type="molecule type" value="Genomic_DNA"/>
</dbReference>
<organism evidence="3 4">
    <name type="scientific">Tulasnella calospora MUT 4182</name>
    <dbReference type="NCBI Taxonomy" id="1051891"/>
    <lineage>
        <taxon>Eukaryota</taxon>
        <taxon>Fungi</taxon>
        <taxon>Dikarya</taxon>
        <taxon>Basidiomycota</taxon>
        <taxon>Agaricomycotina</taxon>
        <taxon>Agaricomycetes</taxon>
        <taxon>Cantharellales</taxon>
        <taxon>Tulasnellaceae</taxon>
        <taxon>Tulasnella</taxon>
    </lineage>
</organism>
<reference evidence="3 4" key="1">
    <citation type="submission" date="2014-04" db="EMBL/GenBank/DDBJ databases">
        <authorList>
            <consortium name="DOE Joint Genome Institute"/>
            <person name="Kuo A."/>
            <person name="Girlanda M."/>
            <person name="Perotto S."/>
            <person name="Kohler A."/>
            <person name="Nagy L.G."/>
            <person name="Floudas D."/>
            <person name="Copeland A."/>
            <person name="Barry K.W."/>
            <person name="Cichocki N."/>
            <person name="Veneault-Fourrey C."/>
            <person name="LaButti K."/>
            <person name="Lindquist E.A."/>
            <person name="Lipzen A."/>
            <person name="Lundell T."/>
            <person name="Morin E."/>
            <person name="Murat C."/>
            <person name="Sun H."/>
            <person name="Tunlid A."/>
            <person name="Henrissat B."/>
            <person name="Grigoriev I.V."/>
            <person name="Hibbett D.S."/>
            <person name="Martin F."/>
            <person name="Nordberg H.P."/>
            <person name="Cantor M.N."/>
            <person name="Hua S.X."/>
        </authorList>
    </citation>
    <scope>NUCLEOTIDE SEQUENCE [LARGE SCALE GENOMIC DNA]</scope>
    <source>
        <strain evidence="3 4">MUT 4182</strain>
    </source>
</reference>
<evidence type="ECO:0000256" key="1">
    <source>
        <dbReference type="SAM" id="MobiDB-lite"/>
    </source>
</evidence>
<reference evidence="4" key="2">
    <citation type="submission" date="2015-01" db="EMBL/GenBank/DDBJ databases">
        <title>Evolutionary Origins and Diversification of the Mycorrhizal Mutualists.</title>
        <authorList>
            <consortium name="DOE Joint Genome Institute"/>
            <consortium name="Mycorrhizal Genomics Consortium"/>
            <person name="Kohler A."/>
            <person name="Kuo A."/>
            <person name="Nagy L.G."/>
            <person name="Floudas D."/>
            <person name="Copeland A."/>
            <person name="Barry K.W."/>
            <person name="Cichocki N."/>
            <person name="Veneault-Fourrey C."/>
            <person name="LaButti K."/>
            <person name="Lindquist E.A."/>
            <person name="Lipzen A."/>
            <person name="Lundell T."/>
            <person name="Morin E."/>
            <person name="Murat C."/>
            <person name="Riley R."/>
            <person name="Ohm R."/>
            <person name="Sun H."/>
            <person name="Tunlid A."/>
            <person name="Henrissat B."/>
            <person name="Grigoriev I.V."/>
            <person name="Hibbett D.S."/>
            <person name="Martin F."/>
        </authorList>
    </citation>
    <scope>NUCLEOTIDE SEQUENCE [LARGE SCALE GENOMIC DNA]</scope>
    <source>
        <strain evidence="4">MUT 4182</strain>
    </source>
</reference>
<dbReference type="HOGENOM" id="CLU_079932_0_0_1"/>
<feature type="region of interest" description="Disordered" evidence="1">
    <location>
        <begin position="1"/>
        <end position="66"/>
    </location>
</feature>
<evidence type="ECO:0000259" key="2">
    <source>
        <dbReference type="Pfam" id="PF08719"/>
    </source>
</evidence>
<evidence type="ECO:0000313" key="4">
    <source>
        <dbReference type="Proteomes" id="UP000054248"/>
    </source>
</evidence>
<dbReference type="Gene3D" id="1.10.357.40">
    <property type="entry name" value="YbiA-like"/>
    <property type="match status" value="1"/>
</dbReference>